<feature type="region of interest" description="Disordered" evidence="1">
    <location>
        <begin position="53"/>
        <end position="77"/>
    </location>
</feature>
<sequence>MDDVDSETSHWATTVNIKFLENNIFKFQYDEKLRVPRPDDQRYQRAVSAVAEEVQLQRDTSASPQERKEKEEPKISM</sequence>
<evidence type="ECO:0000256" key="1">
    <source>
        <dbReference type="SAM" id="MobiDB-lite"/>
    </source>
</evidence>
<organism evidence="2 3">
    <name type="scientific">Rhizoclosmatium globosum</name>
    <dbReference type="NCBI Taxonomy" id="329046"/>
    <lineage>
        <taxon>Eukaryota</taxon>
        <taxon>Fungi</taxon>
        <taxon>Fungi incertae sedis</taxon>
        <taxon>Chytridiomycota</taxon>
        <taxon>Chytridiomycota incertae sedis</taxon>
        <taxon>Chytridiomycetes</taxon>
        <taxon>Chytridiales</taxon>
        <taxon>Chytriomycetaceae</taxon>
        <taxon>Rhizoclosmatium</taxon>
    </lineage>
</organism>
<dbReference type="EMBL" id="MCGO01000031">
    <property type="protein sequence ID" value="ORY41634.1"/>
    <property type="molecule type" value="Genomic_DNA"/>
</dbReference>
<protein>
    <submittedName>
        <fullName evidence="2">Uncharacterized protein</fullName>
    </submittedName>
</protein>
<dbReference type="Proteomes" id="UP000193642">
    <property type="component" value="Unassembled WGS sequence"/>
</dbReference>
<comment type="caution">
    <text evidence="2">The sequence shown here is derived from an EMBL/GenBank/DDBJ whole genome shotgun (WGS) entry which is preliminary data.</text>
</comment>
<evidence type="ECO:0000313" key="2">
    <source>
        <dbReference type="EMBL" id="ORY41634.1"/>
    </source>
</evidence>
<name>A0A1Y2C421_9FUNG</name>
<reference evidence="2 3" key="1">
    <citation type="submission" date="2016-07" db="EMBL/GenBank/DDBJ databases">
        <title>Pervasive Adenine N6-methylation of Active Genes in Fungi.</title>
        <authorList>
            <consortium name="DOE Joint Genome Institute"/>
            <person name="Mondo S.J."/>
            <person name="Dannebaum R.O."/>
            <person name="Kuo R.C."/>
            <person name="Labutti K."/>
            <person name="Haridas S."/>
            <person name="Kuo A."/>
            <person name="Salamov A."/>
            <person name="Ahrendt S.R."/>
            <person name="Lipzen A."/>
            <person name="Sullivan W."/>
            <person name="Andreopoulos W.B."/>
            <person name="Clum A."/>
            <person name="Lindquist E."/>
            <person name="Daum C."/>
            <person name="Ramamoorthy G.K."/>
            <person name="Gryganskyi A."/>
            <person name="Culley D."/>
            <person name="Magnuson J.K."/>
            <person name="James T.Y."/>
            <person name="O'Malley M.A."/>
            <person name="Stajich J.E."/>
            <person name="Spatafora J.W."/>
            <person name="Visel A."/>
            <person name="Grigoriev I.V."/>
        </authorList>
    </citation>
    <scope>NUCLEOTIDE SEQUENCE [LARGE SCALE GENOMIC DNA]</scope>
    <source>
        <strain evidence="2 3">JEL800</strain>
    </source>
</reference>
<evidence type="ECO:0000313" key="3">
    <source>
        <dbReference type="Proteomes" id="UP000193642"/>
    </source>
</evidence>
<accession>A0A1Y2C421</accession>
<keyword evidence="3" id="KW-1185">Reference proteome</keyword>
<dbReference type="AlphaFoldDB" id="A0A1Y2C421"/>
<proteinExistence type="predicted"/>
<feature type="compositionally biased region" description="Basic and acidic residues" evidence="1">
    <location>
        <begin position="65"/>
        <end position="77"/>
    </location>
</feature>
<gene>
    <name evidence="2" type="ORF">BCR33DRAFT_336948</name>
</gene>